<evidence type="ECO:0000313" key="3">
    <source>
        <dbReference type="Proteomes" id="UP000270261"/>
    </source>
</evidence>
<organism evidence="2 3">
    <name type="scientific">Lautropia dentalis</name>
    <dbReference type="NCBI Taxonomy" id="2490857"/>
    <lineage>
        <taxon>Bacteria</taxon>
        <taxon>Pseudomonadati</taxon>
        <taxon>Pseudomonadota</taxon>
        <taxon>Betaproteobacteria</taxon>
        <taxon>Burkholderiales</taxon>
        <taxon>Burkholderiaceae</taxon>
        <taxon>Lautropia</taxon>
    </lineage>
</organism>
<dbReference type="Pfam" id="PF00403">
    <property type="entry name" value="HMA"/>
    <property type="match status" value="1"/>
</dbReference>
<gene>
    <name evidence="2" type="ORF">EHV23_14330</name>
</gene>
<dbReference type="InterPro" id="IPR036163">
    <property type="entry name" value="HMA_dom_sf"/>
</dbReference>
<sequence>MIQFQLPDMTCGHCSKTVTNTAQQVEPGVQVDIDLERHVATIHSNGDRAAFAKALTEAGYPPAN</sequence>
<dbReference type="OrthoDB" id="9813965at2"/>
<protein>
    <submittedName>
        <fullName evidence="2">Copper chaperone</fullName>
    </submittedName>
</protein>
<proteinExistence type="predicted"/>
<dbReference type="SUPFAM" id="SSF55008">
    <property type="entry name" value="HMA, heavy metal-associated domain"/>
    <property type="match status" value="1"/>
</dbReference>
<dbReference type="InterPro" id="IPR006121">
    <property type="entry name" value="HMA_dom"/>
</dbReference>
<dbReference type="RefSeq" id="WP_125096659.1">
    <property type="nucleotide sequence ID" value="NZ_RRUE01000002.1"/>
</dbReference>
<dbReference type="Proteomes" id="UP000270261">
    <property type="component" value="Unassembled WGS sequence"/>
</dbReference>
<feature type="domain" description="HMA" evidence="1">
    <location>
        <begin position="1"/>
        <end position="63"/>
    </location>
</feature>
<dbReference type="EMBL" id="RRUE01000002">
    <property type="protein sequence ID" value="RRN44467.1"/>
    <property type="molecule type" value="Genomic_DNA"/>
</dbReference>
<reference evidence="2 3" key="1">
    <citation type="submission" date="2018-11" db="EMBL/GenBank/DDBJ databases">
        <title>Genome sequencing of Lautropia sp. KCOM 2505 (= ChDC F240).</title>
        <authorList>
            <person name="Kook J.-K."/>
            <person name="Park S.-N."/>
            <person name="Lim Y.K."/>
        </authorList>
    </citation>
    <scope>NUCLEOTIDE SEQUENCE [LARGE SCALE GENOMIC DNA]</scope>
    <source>
        <strain evidence="2 3">KCOM 2505</strain>
    </source>
</reference>
<name>A0A426FP60_9BURK</name>
<dbReference type="Gene3D" id="3.30.70.100">
    <property type="match status" value="1"/>
</dbReference>
<evidence type="ECO:0000259" key="1">
    <source>
        <dbReference type="PROSITE" id="PS50846"/>
    </source>
</evidence>
<dbReference type="PROSITE" id="PS50846">
    <property type="entry name" value="HMA_2"/>
    <property type="match status" value="1"/>
</dbReference>
<comment type="caution">
    <text evidence="2">The sequence shown here is derived from an EMBL/GenBank/DDBJ whole genome shotgun (WGS) entry which is preliminary data.</text>
</comment>
<keyword evidence="3" id="KW-1185">Reference proteome</keyword>
<dbReference type="CDD" id="cd00371">
    <property type="entry name" value="HMA"/>
    <property type="match status" value="1"/>
</dbReference>
<dbReference type="AlphaFoldDB" id="A0A426FP60"/>
<accession>A0A426FP60</accession>
<evidence type="ECO:0000313" key="2">
    <source>
        <dbReference type="EMBL" id="RRN44467.1"/>
    </source>
</evidence>
<dbReference type="GO" id="GO:0046872">
    <property type="term" value="F:metal ion binding"/>
    <property type="evidence" value="ECO:0007669"/>
    <property type="project" value="InterPro"/>
</dbReference>